<organism evidence="1 2">
    <name type="scientific">Aphanomyces euteiches</name>
    <dbReference type="NCBI Taxonomy" id="100861"/>
    <lineage>
        <taxon>Eukaryota</taxon>
        <taxon>Sar</taxon>
        <taxon>Stramenopiles</taxon>
        <taxon>Oomycota</taxon>
        <taxon>Saprolegniomycetes</taxon>
        <taxon>Saprolegniales</taxon>
        <taxon>Verrucalvaceae</taxon>
        <taxon>Aphanomyces</taxon>
    </lineage>
</organism>
<dbReference type="EMBL" id="VJMJ01000203">
    <property type="protein sequence ID" value="KAF0726996.1"/>
    <property type="molecule type" value="Genomic_DNA"/>
</dbReference>
<reference evidence="1 2" key="1">
    <citation type="submission" date="2019-07" db="EMBL/GenBank/DDBJ databases">
        <title>Genomics analysis of Aphanomyces spp. identifies a new class of oomycete effector associated with host adaptation.</title>
        <authorList>
            <person name="Gaulin E."/>
        </authorList>
    </citation>
    <scope>NUCLEOTIDE SEQUENCE [LARGE SCALE GENOMIC DNA]</scope>
    <source>
        <strain evidence="1 2">ATCC 201684</strain>
    </source>
</reference>
<name>A0A6G0WIE1_9STRA</name>
<sequence>MMFEACFATGPLWEDVFQDRRLRVCWAARPFLNPESDKPSNSTGSDMLRHDVCHVVELRRSFVDQRNPLPLNAQSLERKASVHSCHDDNIVVANSTHFVNSCRNHIASPWRQSWLSSENNIRLRSRVSPRFAKLSLRGNCLKQILSYRKPCFHQLHGHPERIIELTLHLAMEVASTLSGLVLTTI</sequence>
<dbReference type="Proteomes" id="UP000481153">
    <property type="component" value="Unassembled WGS sequence"/>
</dbReference>
<accession>A0A6G0WIE1</accession>
<proteinExistence type="predicted"/>
<evidence type="ECO:0000313" key="1">
    <source>
        <dbReference type="EMBL" id="KAF0726996.1"/>
    </source>
</evidence>
<dbReference type="AlphaFoldDB" id="A0A6G0WIE1"/>
<protein>
    <submittedName>
        <fullName evidence="1">Uncharacterized protein</fullName>
    </submittedName>
</protein>
<keyword evidence="2" id="KW-1185">Reference proteome</keyword>
<comment type="caution">
    <text evidence="1">The sequence shown here is derived from an EMBL/GenBank/DDBJ whole genome shotgun (WGS) entry which is preliminary data.</text>
</comment>
<gene>
    <name evidence="1" type="ORF">Ae201684_014861</name>
</gene>
<evidence type="ECO:0000313" key="2">
    <source>
        <dbReference type="Proteomes" id="UP000481153"/>
    </source>
</evidence>